<dbReference type="Pfam" id="PF17762">
    <property type="entry name" value="HTH_ParB"/>
    <property type="match status" value="1"/>
</dbReference>
<dbReference type="SMART" id="SM00470">
    <property type="entry name" value="ParB"/>
    <property type="match status" value="1"/>
</dbReference>
<evidence type="ECO:0000256" key="1">
    <source>
        <dbReference type="ARBA" id="ARBA00006295"/>
    </source>
</evidence>
<comment type="caution">
    <text evidence="4">The sequence shown here is derived from an EMBL/GenBank/DDBJ whole genome shotgun (WGS) entry which is preliminary data.</text>
</comment>
<reference evidence="4 5" key="2">
    <citation type="journal article" date="2020" name="Cell Rep.">
        <title>Acquisition and Adaptation of Ultra-small Parasitic Reduced Genome Bacteria to Mammalian Hosts.</title>
        <authorList>
            <person name="McLean J.S."/>
            <person name="Bor B."/>
            <person name="Kerns K.A."/>
            <person name="Liu Q."/>
            <person name="To T.T."/>
            <person name="Solden L."/>
            <person name="Hendrickson E.L."/>
            <person name="Wrighton K."/>
            <person name="Shi W."/>
            <person name="He X."/>
        </authorList>
    </citation>
    <scope>NUCLEOTIDE SEQUENCE [LARGE SCALE GENOMIC DNA]</scope>
    <source>
        <strain evidence="4 5">TM7_KMM_G3_1_HOT_351</strain>
    </source>
</reference>
<dbReference type="Proteomes" id="UP001191004">
    <property type="component" value="Unassembled WGS sequence"/>
</dbReference>
<dbReference type="EMBL" id="PRLL01000006">
    <property type="protein sequence ID" value="RYC73653.1"/>
    <property type="molecule type" value="Genomic_DNA"/>
</dbReference>
<dbReference type="InterPro" id="IPR041468">
    <property type="entry name" value="HTH_ParB/Spo0J"/>
</dbReference>
<feature type="domain" description="ParB-like N-terminal" evidence="3">
    <location>
        <begin position="37"/>
        <end position="126"/>
    </location>
</feature>
<keyword evidence="5" id="KW-1185">Reference proteome</keyword>
<dbReference type="NCBIfam" id="TIGR00180">
    <property type="entry name" value="parB_part"/>
    <property type="match status" value="1"/>
</dbReference>
<dbReference type="SUPFAM" id="SSF110849">
    <property type="entry name" value="ParB/Sulfiredoxin"/>
    <property type="match status" value="1"/>
</dbReference>
<accession>A0ABY0FLN8</accession>
<evidence type="ECO:0000313" key="5">
    <source>
        <dbReference type="Proteomes" id="UP001191004"/>
    </source>
</evidence>
<proteinExistence type="inferred from homology"/>
<evidence type="ECO:0000313" key="4">
    <source>
        <dbReference type="EMBL" id="RYC73653.1"/>
    </source>
</evidence>
<evidence type="ECO:0000256" key="2">
    <source>
        <dbReference type="ARBA" id="ARBA00022829"/>
    </source>
</evidence>
<dbReference type="PANTHER" id="PTHR33375:SF1">
    <property type="entry name" value="CHROMOSOME-PARTITIONING PROTEIN PARB-RELATED"/>
    <property type="match status" value="1"/>
</dbReference>
<organism evidence="4 5">
    <name type="scientific">Candidatus Nanosyncoccus nanoralicus</name>
    <dbReference type="NCBI Taxonomy" id="2171996"/>
    <lineage>
        <taxon>Bacteria</taxon>
        <taxon>Candidatus Saccharimonadota</taxon>
        <taxon>Candidatus Nanosyncoccalia</taxon>
        <taxon>Candidatus Nanosyncoccales</taxon>
        <taxon>Candidatus Nanosyncoccaceae</taxon>
        <taxon>Candidatus Nanosyncoccus</taxon>
    </lineage>
</organism>
<dbReference type="Gene3D" id="1.10.10.2830">
    <property type="match status" value="1"/>
</dbReference>
<dbReference type="CDD" id="cd16393">
    <property type="entry name" value="SPO0J_N"/>
    <property type="match status" value="1"/>
</dbReference>
<dbReference type="InterPro" id="IPR050336">
    <property type="entry name" value="Chromosome_partition/occlusion"/>
</dbReference>
<dbReference type="Pfam" id="PF02195">
    <property type="entry name" value="ParB_N"/>
    <property type="match status" value="1"/>
</dbReference>
<comment type="similarity">
    <text evidence="1">Belongs to the ParB family.</text>
</comment>
<dbReference type="PANTHER" id="PTHR33375">
    <property type="entry name" value="CHROMOSOME-PARTITIONING PROTEIN PARB-RELATED"/>
    <property type="match status" value="1"/>
</dbReference>
<sequence length="282" mass="31678">MAGRGLGRGFDSLIPTDIVEGDFDITAGEDAKESQLVELDLEMVIPDKEQPRKEFSEEALNALASSIKEHGVLQPIVVVREDGKYKIVAGERRFRASKIAGLSKIPAIIRTIDAQNRLELSIIENAQREDLNAIEMATAYAKLKSQFNLSPAEIATRVGKSESSVINTMRLLNLPDDVKRAMIEHNLTEGVMRPLISADPELVRQILPMIIEEGWTARRVERYIAENKKRSSTKIVKENVFLRQEEDLSAKFAVKARVRGRTLTLTCKNDEELKNLINRLSE</sequence>
<evidence type="ECO:0000259" key="3">
    <source>
        <dbReference type="SMART" id="SM00470"/>
    </source>
</evidence>
<dbReference type="RefSeq" id="WP_129604573.1">
    <property type="nucleotide sequence ID" value="NZ_PRLL01000006.1"/>
</dbReference>
<gene>
    <name evidence="4" type="primary">parB</name>
    <name evidence="4" type="ORF">G3KMM_00292</name>
</gene>
<name>A0ABY0FLN8_9BACT</name>
<protein>
    <submittedName>
        <fullName evidence="4">Chromosome-partitioning protein ParB</fullName>
    </submittedName>
</protein>
<dbReference type="Gene3D" id="3.90.1530.30">
    <property type="match status" value="1"/>
</dbReference>
<keyword evidence="2" id="KW-0159">Chromosome partition</keyword>
<dbReference type="InterPro" id="IPR004437">
    <property type="entry name" value="ParB/RepB/Spo0J"/>
</dbReference>
<dbReference type="InterPro" id="IPR036086">
    <property type="entry name" value="ParB/Sulfiredoxin_sf"/>
</dbReference>
<dbReference type="InterPro" id="IPR003115">
    <property type="entry name" value="ParB_N"/>
</dbReference>
<reference evidence="4 5" key="1">
    <citation type="journal article" date="2018" name="bioRxiv">
        <title>Evidence of independent acquisition and adaption of ultra-small bacteria to human hosts across the highly diverse yet reduced genomes of the phylum Saccharibacteria.</title>
        <authorList>
            <person name="McLean J.S."/>
            <person name="Bor B."/>
            <person name="To T.T."/>
            <person name="Liu Q."/>
            <person name="Kearns K.A."/>
            <person name="Solden L.M."/>
            <person name="Wrighton K.C."/>
            <person name="He X."/>
            <person name="Shi W."/>
        </authorList>
    </citation>
    <scope>NUCLEOTIDE SEQUENCE [LARGE SCALE GENOMIC DNA]</scope>
    <source>
        <strain evidence="4 5">TM7_KMM_G3_1_HOT_351</strain>
    </source>
</reference>